<proteinExistence type="predicted"/>
<dbReference type="KEGG" id="cja:CJA_0597"/>
<dbReference type="Proteomes" id="UP000001036">
    <property type="component" value="Chromosome"/>
</dbReference>
<dbReference type="HOGENOM" id="CLU_1076432_0_0_6"/>
<evidence type="ECO:0008006" key="3">
    <source>
        <dbReference type="Google" id="ProtNLM"/>
    </source>
</evidence>
<dbReference type="SUPFAM" id="SSF52540">
    <property type="entry name" value="P-loop containing nucleoside triphosphate hydrolases"/>
    <property type="match status" value="1"/>
</dbReference>
<reference evidence="1 2" key="1">
    <citation type="journal article" date="2008" name="J. Bacteriol.">
        <title>Insights into plant cell wall degradation from the genome sequence of the soil bacterium Cellvibrio japonicus.</title>
        <authorList>
            <person name="Deboy R.T."/>
            <person name="Mongodin E.F."/>
            <person name="Fouts D.E."/>
            <person name="Tailford L.E."/>
            <person name="Khouri H."/>
            <person name="Emerson J.B."/>
            <person name="Mohamoud Y."/>
            <person name="Watkins K."/>
            <person name="Henrissat B."/>
            <person name="Gilbert H.J."/>
            <person name="Nelson K.E."/>
        </authorList>
    </citation>
    <scope>NUCLEOTIDE SEQUENCE [LARGE SCALE GENOMIC DNA]</scope>
    <source>
        <strain evidence="1 2">Ueda107</strain>
    </source>
</reference>
<dbReference type="EMBL" id="CP000934">
    <property type="protein sequence ID" value="ACE83322.1"/>
    <property type="molecule type" value="Genomic_DNA"/>
</dbReference>
<dbReference type="Gene3D" id="3.40.50.300">
    <property type="entry name" value="P-loop containing nucleotide triphosphate hydrolases"/>
    <property type="match status" value="1"/>
</dbReference>
<dbReference type="RefSeq" id="WP_012486276.1">
    <property type="nucleotide sequence ID" value="NC_010995.1"/>
</dbReference>
<keyword evidence="2" id="KW-1185">Reference proteome</keyword>
<dbReference type="AlphaFoldDB" id="B3PJJ1"/>
<gene>
    <name evidence="1" type="ordered locus">CJA_0597</name>
</gene>
<dbReference type="OrthoDB" id="7705932at2"/>
<dbReference type="STRING" id="498211.CJA_0597"/>
<name>B3PJJ1_CELJU</name>
<evidence type="ECO:0000313" key="2">
    <source>
        <dbReference type="Proteomes" id="UP000001036"/>
    </source>
</evidence>
<accession>B3PJJ1</accession>
<evidence type="ECO:0000313" key="1">
    <source>
        <dbReference type="EMBL" id="ACE83322.1"/>
    </source>
</evidence>
<protein>
    <recommendedName>
        <fullName evidence="3">Sulfotransferase domain superfamily</fullName>
    </recommendedName>
</protein>
<dbReference type="InterPro" id="IPR027417">
    <property type="entry name" value="P-loop_NTPase"/>
</dbReference>
<sequence>MYATFVLSTGRCGTQWLTEKLQALYPDAVVEHEPLSFNYRPDVNTERAPLQCNKELIMQHLSCIQHYLDQGKPYIETGFPCWRHLEWFKQQLGGRVKIIHVHREPLQTVSSLLKLNAFVPPFIPQLPIKNLFLPEDGYGYFKDWQHLWPHLNPAEKNLWYWGEVQAHALLLQAQWPAADWLQLEFSTLFGPQAEARLIHFLGDTPYAGVQPPGHVDQYGHALVPYPLEFPLMERLPAINHLAGQCGYGAIFPEAVIAN</sequence>
<dbReference type="eggNOG" id="ENOG502ZDFD">
    <property type="taxonomic scope" value="Bacteria"/>
</dbReference>
<organism evidence="1 2">
    <name type="scientific">Cellvibrio japonicus (strain Ueda107)</name>
    <name type="common">Pseudomonas fluorescens subsp. cellulosa</name>
    <dbReference type="NCBI Taxonomy" id="498211"/>
    <lineage>
        <taxon>Bacteria</taxon>
        <taxon>Pseudomonadati</taxon>
        <taxon>Pseudomonadota</taxon>
        <taxon>Gammaproteobacteria</taxon>
        <taxon>Cellvibrionales</taxon>
        <taxon>Cellvibrionaceae</taxon>
        <taxon>Cellvibrio</taxon>
    </lineage>
</organism>